<dbReference type="Proteomes" id="UP001319104">
    <property type="component" value="Unassembled WGS sequence"/>
</dbReference>
<keyword evidence="2" id="KW-1185">Reference proteome</keyword>
<dbReference type="EMBL" id="JAHCMY010000017">
    <property type="protein sequence ID" value="MBS9525703.1"/>
    <property type="molecule type" value="Genomic_DNA"/>
</dbReference>
<evidence type="ECO:0000313" key="2">
    <source>
        <dbReference type="Proteomes" id="UP001319104"/>
    </source>
</evidence>
<organism evidence="1 2">
    <name type="scientific">Litoribacter ruber</name>
    <dbReference type="NCBI Taxonomy" id="702568"/>
    <lineage>
        <taxon>Bacteria</taxon>
        <taxon>Pseudomonadati</taxon>
        <taxon>Bacteroidota</taxon>
        <taxon>Cytophagia</taxon>
        <taxon>Cytophagales</taxon>
        <taxon>Cyclobacteriaceae</taxon>
        <taxon>Litoribacter</taxon>
    </lineage>
</organism>
<reference evidence="1 2" key="1">
    <citation type="submission" date="2021-05" db="EMBL/GenBank/DDBJ databases">
        <authorList>
            <person name="Zhang Z.D."/>
            <person name="Osman G."/>
        </authorList>
    </citation>
    <scope>NUCLEOTIDE SEQUENCE [LARGE SCALE GENOMIC DNA]</scope>
    <source>
        <strain evidence="1 2">KCTC 32217</strain>
    </source>
</reference>
<protein>
    <submittedName>
        <fullName evidence="1">Uncharacterized protein</fullName>
    </submittedName>
</protein>
<proteinExistence type="predicted"/>
<comment type="caution">
    <text evidence="1">The sequence shown here is derived from an EMBL/GenBank/DDBJ whole genome shotgun (WGS) entry which is preliminary data.</text>
</comment>
<dbReference type="AlphaFoldDB" id="A0AAP2CJ45"/>
<name>A0AAP2CJ45_9BACT</name>
<sequence>MHNYVLTRYSIVANRRRAVVYAQDIMTMTGRSRSYAYKVLREIKVYYNKPKSHLVTIEEYVGFHGIPAQKVLEYLYEVIAD</sequence>
<accession>A0AAP2CJ45</accession>
<dbReference type="RefSeq" id="WP_213946584.1">
    <property type="nucleotide sequence ID" value="NZ_JAHCMY010000017.1"/>
</dbReference>
<evidence type="ECO:0000313" key="1">
    <source>
        <dbReference type="EMBL" id="MBS9525703.1"/>
    </source>
</evidence>
<gene>
    <name evidence="1" type="ORF">KI659_16915</name>
</gene>